<evidence type="ECO:0000313" key="11">
    <source>
        <dbReference type="Proteomes" id="UP000780801"/>
    </source>
</evidence>
<dbReference type="EMBL" id="JAABOA010000202">
    <property type="protein sequence ID" value="KAF9585343.1"/>
    <property type="molecule type" value="Genomic_DNA"/>
</dbReference>
<dbReference type="SUPFAM" id="SSF53474">
    <property type="entry name" value="alpha/beta-Hydrolases"/>
    <property type="match status" value="1"/>
</dbReference>
<evidence type="ECO:0000256" key="2">
    <source>
        <dbReference type="ARBA" id="ARBA00020672"/>
    </source>
</evidence>
<dbReference type="InterPro" id="IPR029058">
    <property type="entry name" value="AB_hydrolase_fold"/>
</dbReference>
<sequence length="345" mass="38900">MRIYSNKQSNCDDMTSAAPSPPQDIYSPLDWSDFFERKRELTVQDEEHQILTTYTLYESNPPPTVMTQNDAQVPVFVMHHGISLCGLSFALAAKALHQLAENQVRILAYDARGHGESRSEDNFTFSRTRLAKDLRNVILAAFKGPRGGSSEAEFLPPIILVGHSMGGAVATEAASDNLIPNLIGVAVLDMAECAREMALINIKKWGEAQPKVMASIEEAIKWGFTSGTVGNLESVRVSYPPIVFPITLENNSKERNYAWRTDILRSEPYWRTWFQNLNAKFLSIKQPKLLMIARVNYLDETLNRAHEEGQFQLEVFADCGHCLQEEGPYRTATTLYEFWKQCSSI</sequence>
<evidence type="ECO:0000259" key="9">
    <source>
        <dbReference type="Pfam" id="PF12697"/>
    </source>
</evidence>
<feature type="active site" evidence="7">
    <location>
        <position position="321"/>
    </location>
</feature>
<protein>
    <recommendedName>
        <fullName evidence="2 6">Protein phosphatase methylesterase 1</fullName>
        <shortName evidence="6">PME-1</shortName>
        <ecNumber evidence="6">3.1.1.-</ecNumber>
    </recommendedName>
</protein>
<accession>A0A9P6G169</accession>
<dbReference type="Pfam" id="PF12697">
    <property type="entry name" value="Abhydrolase_6"/>
    <property type="match status" value="1"/>
</dbReference>
<feature type="active site" evidence="7">
    <location>
        <position position="189"/>
    </location>
</feature>
<evidence type="ECO:0000256" key="3">
    <source>
        <dbReference type="ARBA" id="ARBA00022487"/>
    </source>
</evidence>
<gene>
    <name evidence="10" type="primary">PPME1</name>
    <name evidence="10" type="ORF">BGW38_002825</name>
</gene>
<dbReference type="PANTHER" id="PTHR14189">
    <property type="entry name" value="PROTEIN PHOSPHATASE METHYLESTERASE-1 RELATED"/>
    <property type="match status" value="1"/>
</dbReference>
<dbReference type="OrthoDB" id="194865at2759"/>
<dbReference type="InterPro" id="IPR000073">
    <property type="entry name" value="AB_hydrolase_1"/>
</dbReference>
<dbReference type="EC" id="3.1.1.-" evidence="6"/>
<evidence type="ECO:0000256" key="4">
    <source>
        <dbReference type="ARBA" id="ARBA00022801"/>
    </source>
</evidence>
<feature type="region of interest" description="Disordered" evidence="8">
    <location>
        <begin position="1"/>
        <end position="22"/>
    </location>
</feature>
<keyword evidence="11" id="KW-1185">Reference proteome</keyword>
<evidence type="ECO:0000313" key="10">
    <source>
        <dbReference type="EMBL" id="KAF9585343.1"/>
    </source>
</evidence>
<dbReference type="PIRSF" id="PIRSF022950">
    <property type="entry name" value="PPase_methylesterase_euk"/>
    <property type="match status" value="1"/>
</dbReference>
<dbReference type="Proteomes" id="UP000780801">
    <property type="component" value="Unassembled WGS sequence"/>
</dbReference>
<keyword evidence="4 6" id="KW-0378">Hydrolase</keyword>
<dbReference type="AlphaFoldDB" id="A0A9P6G169"/>
<organism evidence="10 11">
    <name type="scientific">Lunasporangiospora selenospora</name>
    <dbReference type="NCBI Taxonomy" id="979761"/>
    <lineage>
        <taxon>Eukaryota</taxon>
        <taxon>Fungi</taxon>
        <taxon>Fungi incertae sedis</taxon>
        <taxon>Mucoromycota</taxon>
        <taxon>Mortierellomycotina</taxon>
        <taxon>Mortierellomycetes</taxon>
        <taxon>Mortierellales</taxon>
        <taxon>Mortierellaceae</taxon>
        <taxon>Lunasporangiospora</taxon>
    </lineage>
</organism>
<dbReference type="PANTHER" id="PTHR14189:SF0">
    <property type="entry name" value="PROTEIN PHOSPHATASE METHYLESTERASE 1"/>
    <property type="match status" value="1"/>
</dbReference>
<evidence type="ECO:0000256" key="6">
    <source>
        <dbReference type="PIRNR" id="PIRNR022950"/>
    </source>
</evidence>
<comment type="function">
    <text evidence="6">Demethylates proteins that have been reversibly carboxymethylated.</text>
</comment>
<dbReference type="GO" id="GO:0051723">
    <property type="term" value="F:protein methylesterase activity"/>
    <property type="evidence" value="ECO:0007669"/>
    <property type="project" value="UniProtKB-EC"/>
</dbReference>
<keyword evidence="3 6" id="KW-0719">Serine esterase</keyword>
<dbReference type="InterPro" id="IPR016812">
    <property type="entry name" value="PPase_methylesterase_euk"/>
</dbReference>
<reference evidence="10" key="1">
    <citation type="journal article" date="2020" name="Fungal Divers.">
        <title>Resolving the Mortierellaceae phylogeny through synthesis of multi-gene phylogenetics and phylogenomics.</title>
        <authorList>
            <person name="Vandepol N."/>
            <person name="Liber J."/>
            <person name="Desiro A."/>
            <person name="Na H."/>
            <person name="Kennedy M."/>
            <person name="Barry K."/>
            <person name="Grigoriev I.V."/>
            <person name="Miller A.N."/>
            <person name="O'Donnell K."/>
            <person name="Stajich J.E."/>
            <person name="Bonito G."/>
        </authorList>
    </citation>
    <scope>NUCLEOTIDE SEQUENCE</scope>
    <source>
        <strain evidence="10">KOD1015</strain>
    </source>
</reference>
<evidence type="ECO:0000256" key="1">
    <source>
        <dbReference type="ARBA" id="ARBA00008645"/>
    </source>
</evidence>
<dbReference type="Gene3D" id="3.40.50.1820">
    <property type="entry name" value="alpha/beta hydrolase"/>
    <property type="match status" value="1"/>
</dbReference>
<comment type="similarity">
    <text evidence="1 6">Belongs to the AB hydrolase superfamily.</text>
</comment>
<evidence type="ECO:0000256" key="5">
    <source>
        <dbReference type="ARBA" id="ARBA00049203"/>
    </source>
</evidence>
<name>A0A9P6G169_9FUNG</name>
<feature type="domain" description="AB hydrolase-1" evidence="9">
    <location>
        <begin position="76"/>
        <end position="330"/>
    </location>
</feature>
<evidence type="ECO:0000256" key="7">
    <source>
        <dbReference type="PIRSR" id="PIRSR022950-1"/>
    </source>
</evidence>
<proteinExistence type="inferred from homology"/>
<feature type="compositionally biased region" description="Polar residues" evidence="8">
    <location>
        <begin position="1"/>
        <end position="13"/>
    </location>
</feature>
<feature type="active site" evidence="7">
    <location>
        <position position="164"/>
    </location>
</feature>
<evidence type="ECO:0000256" key="8">
    <source>
        <dbReference type="SAM" id="MobiDB-lite"/>
    </source>
</evidence>
<comment type="catalytic activity">
    <reaction evidence="5">
        <text>[phosphatase 2A protein]-C-terminal L-leucine methyl ester + H2O = [phosphatase 2A protein]-C-terminal L-leucine + methanol + H(+)</text>
        <dbReference type="Rhea" id="RHEA:48548"/>
        <dbReference type="Rhea" id="RHEA-COMP:12134"/>
        <dbReference type="Rhea" id="RHEA-COMP:12135"/>
        <dbReference type="ChEBI" id="CHEBI:15377"/>
        <dbReference type="ChEBI" id="CHEBI:15378"/>
        <dbReference type="ChEBI" id="CHEBI:17790"/>
        <dbReference type="ChEBI" id="CHEBI:90516"/>
        <dbReference type="ChEBI" id="CHEBI:90517"/>
        <dbReference type="EC" id="3.1.1.89"/>
    </reaction>
</comment>
<comment type="caution">
    <text evidence="10">The sequence shown here is derived from an EMBL/GenBank/DDBJ whole genome shotgun (WGS) entry which is preliminary data.</text>
</comment>